<evidence type="ECO:0000313" key="2">
    <source>
        <dbReference type="EMBL" id="KKS13464.1"/>
    </source>
</evidence>
<proteinExistence type="predicted"/>
<keyword evidence="1" id="KW-1133">Transmembrane helix</keyword>
<evidence type="ECO:0000256" key="1">
    <source>
        <dbReference type="SAM" id="Phobius"/>
    </source>
</evidence>
<gene>
    <name evidence="2" type="ORF">UU70_C0015G0003</name>
</gene>
<organism evidence="2 3">
    <name type="scientific">Candidatus Yanofskybacteria bacterium GW2011_GWA1_41_6</name>
    <dbReference type="NCBI Taxonomy" id="1619020"/>
    <lineage>
        <taxon>Bacteria</taxon>
        <taxon>Candidatus Yanofskyibacteriota</taxon>
    </lineage>
</organism>
<feature type="non-terminal residue" evidence="2">
    <location>
        <position position="1273"/>
    </location>
</feature>
<dbReference type="PATRIC" id="fig|1619020.3.peg.146"/>
<reference evidence="2 3" key="1">
    <citation type="journal article" date="2015" name="Nature">
        <title>rRNA introns, odd ribosomes, and small enigmatic genomes across a large radiation of phyla.</title>
        <authorList>
            <person name="Brown C.T."/>
            <person name="Hug L.A."/>
            <person name="Thomas B.C."/>
            <person name="Sharon I."/>
            <person name="Castelle C.J."/>
            <person name="Singh A."/>
            <person name="Wilkins M.J."/>
            <person name="Williams K.H."/>
            <person name="Banfield J.F."/>
        </authorList>
    </citation>
    <scope>NUCLEOTIDE SEQUENCE [LARGE SCALE GENOMIC DNA]</scope>
</reference>
<keyword evidence="1" id="KW-0812">Transmembrane</keyword>
<dbReference type="Proteomes" id="UP000034380">
    <property type="component" value="Unassembled WGS sequence"/>
</dbReference>
<keyword evidence="1" id="KW-0472">Membrane</keyword>
<protein>
    <submittedName>
        <fullName evidence="2">YadA domain-containing structural protein</fullName>
    </submittedName>
</protein>
<evidence type="ECO:0000313" key="3">
    <source>
        <dbReference type="Proteomes" id="UP000034380"/>
    </source>
</evidence>
<comment type="caution">
    <text evidence="2">The sequence shown here is derived from an EMBL/GenBank/DDBJ whole genome shotgun (WGS) entry which is preliminary data.</text>
</comment>
<dbReference type="EMBL" id="LCBQ01000015">
    <property type="protein sequence ID" value="KKS13464.1"/>
    <property type="molecule type" value="Genomic_DNA"/>
</dbReference>
<dbReference type="AlphaFoldDB" id="A0A0G0WKX1"/>
<name>A0A0G0WKX1_9BACT</name>
<accession>A0A0G0WKX1</accession>
<sequence length="1273" mass="133020">MKKTTKFIPLLSAANHTPYSQEYLSLLARKGKIYAKKIGRNWYTTAEAVDDYLKEQNIVVTEEVTMAQTANIYFPTNTTRATLVSLPVVDEGDNVGNQTQSDRPVLEKLDRLSSNLEKFTDRITGLPQRSSVPLTPVSVKPPRSSKRLVLAMLSAVVLLFVLVGGFSFGNADALTQQVREFFKNADTIQGHFPGTHANEVLVLDKAGNISIFGHIETEGQLRSHAPEGVAPLVVDSVTKVDNLNTDFLDGLSNEQFTLAFVTKNGNITYEDVNLEGKVEVGKSLTVKGATKLLDSLQVYGKLGVFSEAVFGKDVTLTGGNLVIDKGTIKISNRDEIANLNAEMVGGMQAKDFNLHQVTTFGSNTSNAITVGGLHVTGASDFDRLAFFHGGLWGSSGAFTTLGVSNSVGIGDSENPENASFTVFAKKFRIDDVGNLTAPGKASFGTLSTGPVSSDLIPSGSFNLGSSGAPWNNLYANNLTASGSVDFAGVTSASFVINNDNISSDSEDSWLSFDRGTKNNVNAPAAKLTWDSTNNRFDINEPLRISSASFEAWGNITLASLSSQTLTINASTLSIPNNLNIADTALFINSDTHHIGLGTSTPTTVLEVQGTASASYGLFGALQVGSFASTSYSRFGTATTGHALSAANDLLISGQLEVDGNVYIDSNLVVGGTTVFQSGASLSGNFDPAIDNSYDLGDANYRWRTGYFGTSLGINNGGTLDTTFEVGGTASISSTLTLAGAISSSYTASNSFAGSLDVSKGIHAVGNLTSLADLLIGGNANINGLGNSYFIGNLGIGTTAPSTKFEVQGTASASFGLFGTLQVGGFASVSYNRFGTSTTTHTNYISANNDVLVSGDLEVVGTGSFDSNVVIGTTNTNFLTVNSSVTSHLIPFTNIYDLGSTTNRWRSLYVDSANITNLTAASSSISGTVANDFTINSDNASADAENMSVTFERGTPAINAALQWDSSNHRFTFNFPVFIQTVDAPEPSNEFTKLTLKGGNTQLANDYFEIQNSSGDRLFAIETGGGVTASGSAQFGGLSVATASYSRFGTAVTGHALSAASDLLISGKLEVDGLTYFDSATTFGAGASISGNFDPATDNNFDLGDPTYRWRTGYFGTSLGINNGGTLDTTFEVGGTASISSTLTLAGALTSTYTASNSFSGGLEVNKGVHAIGSLSANGDLRINGNTTLGDASGDVITFNADAWTLANDTNLTLSGGVNGLSFDTNTLSIDAANHRIGILTTTPTTTFEVQGTASASYLLTGNTLQVGGYSSAT</sequence>
<feature type="transmembrane region" description="Helical" evidence="1">
    <location>
        <begin position="148"/>
        <end position="169"/>
    </location>
</feature>